<dbReference type="PANTHER" id="PTHR24410:SF46">
    <property type="entry name" value="SERINE-ENRICHED PROTEIN"/>
    <property type="match status" value="1"/>
</dbReference>
<dbReference type="Gene3D" id="3.30.710.10">
    <property type="entry name" value="Potassium Channel Kv1.1, Chain A"/>
    <property type="match status" value="2"/>
</dbReference>
<evidence type="ECO:0000256" key="1">
    <source>
        <dbReference type="SAM" id="MobiDB-lite"/>
    </source>
</evidence>
<evidence type="ECO:0000256" key="2">
    <source>
        <dbReference type="SAM" id="Phobius"/>
    </source>
</evidence>
<feature type="compositionally biased region" description="Basic residues" evidence="1">
    <location>
        <begin position="672"/>
        <end position="689"/>
    </location>
</feature>
<evidence type="ECO:0000259" key="3">
    <source>
        <dbReference type="PROSITE" id="PS50097"/>
    </source>
</evidence>
<dbReference type="InterPro" id="IPR011705">
    <property type="entry name" value="BACK"/>
</dbReference>
<dbReference type="AlphaFoldDB" id="A0A5E4NJE8"/>
<keyword evidence="5" id="KW-1185">Reference proteome</keyword>
<dbReference type="SMART" id="SM00225">
    <property type="entry name" value="BTB"/>
    <property type="match status" value="1"/>
</dbReference>
<reference evidence="4 5" key="1">
    <citation type="submission" date="2019-08" db="EMBL/GenBank/DDBJ databases">
        <authorList>
            <person name="Alioto T."/>
            <person name="Alioto T."/>
            <person name="Gomez Garrido J."/>
        </authorList>
    </citation>
    <scope>NUCLEOTIDE SEQUENCE [LARGE SCALE GENOMIC DNA]</scope>
</reference>
<feature type="domain" description="BTB" evidence="3">
    <location>
        <begin position="195"/>
        <end position="228"/>
    </location>
</feature>
<feature type="region of interest" description="Disordered" evidence="1">
    <location>
        <begin position="238"/>
        <end position="269"/>
    </location>
</feature>
<gene>
    <name evidence="4" type="ORF">CINCED_3A015991</name>
</gene>
<dbReference type="PROSITE" id="PS50097">
    <property type="entry name" value="BTB"/>
    <property type="match status" value="1"/>
</dbReference>
<feature type="compositionally biased region" description="Polar residues" evidence="1">
    <location>
        <begin position="302"/>
        <end position="319"/>
    </location>
</feature>
<feature type="compositionally biased region" description="Polar residues" evidence="1">
    <location>
        <begin position="258"/>
        <end position="269"/>
    </location>
</feature>
<dbReference type="SUPFAM" id="SSF54695">
    <property type="entry name" value="POZ domain"/>
    <property type="match status" value="1"/>
</dbReference>
<feature type="transmembrane region" description="Helical" evidence="2">
    <location>
        <begin position="77"/>
        <end position="97"/>
    </location>
</feature>
<dbReference type="InterPro" id="IPR051481">
    <property type="entry name" value="BTB-POZ/Galectin-3-binding"/>
</dbReference>
<protein>
    <submittedName>
        <fullName evidence="4">BTB/POZ domain,SKP1/BTB/POZ domain,BTB/Kelch-associated</fullName>
    </submittedName>
</protein>
<feature type="region of interest" description="Disordered" evidence="1">
    <location>
        <begin position="622"/>
        <end position="714"/>
    </location>
</feature>
<dbReference type="Gene3D" id="1.25.40.420">
    <property type="match status" value="1"/>
</dbReference>
<dbReference type="OrthoDB" id="6359816at2759"/>
<feature type="region of interest" description="Disordered" evidence="1">
    <location>
        <begin position="295"/>
        <end position="330"/>
    </location>
</feature>
<evidence type="ECO:0000313" key="5">
    <source>
        <dbReference type="Proteomes" id="UP000325440"/>
    </source>
</evidence>
<keyword evidence="2" id="KW-1133">Transmembrane helix</keyword>
<feature type="compositionally biased region" description="Acidic residues" evidence="1">
    <location>
        <begin position="703"/>
        <end position="714"/>
    </location>
</feature>
<evidence type="ECO:0000313" key="4">
    <source>
        <dbReference type="EMBL" id="VVC43794.1"/>
    </source>
</evidence>
<dbReference type="Pfam" id="PF07707">
    <property type="entry name" value="BACK"/>
    <property type="match status" value="1"/>
</dbReference>
<dbReference type="PANTHER" id="PTHR24410">
    <property type="entry name" value="HL07962P-RELATED"/>
    <property type="match status" value="1"/>
</dbReference>
<dbReference type="EMBL" id="CABPRJ010002372">
    <property type="protein sequence ID" value="VVC43794.1"/>
    <property type="molecule type" value="Genomic_DNA"/>
</dbReference>
<organism evidence="4 5">
    <name type="scientific">Cinara cedri</name>
    <dbReference type="NCBI Taxonomy" id="506608"/>
    <lineage>
        <taxon>Eukaryota</taxon>
        <taxon>Metazoa</taxon>
        <taxon>Ecdysozoa</taxon>
        <taxon>Arthropoda</taxon>
        <taxon>Hexapoda</taxon>
        <taxon>Insecta</taxon>
        <taxon>Pterygota</taxon>
        <taxon>Neoptera</taxon>
        <taxon>Paraneoptera</taxon>
        <taxon>Hemiptera</taxon>
        <taxon>Sternorrhyncha</taxon>
        <taxon>Aphidomorpha</taxon>
        <taxon>Aphidoidea</taxon>
        <taxon>Aphididae</taxon>
        <taxon>Lachninae</taxon>
        <taxon>Cinara</taxon>
    </lineage>
</organism>
<feature type="transmembrane region" description="Helical" evidence="2">
    <location>
        <begin position="35"/>
        <end position="57"/>
    </location>
</feature>
<dbReference type="InterPro" id="IPR000210">
    <property type="entry name" value="BTB/POZ_dom"/>
</dbReference>
<dbReference type="InterPro" id="IPR011333">
    <property type="entry name" value="SKP1/BTB/POZ_sf"/>
</dbReference>
<feature type="compositionally biased region" description="Low complexity" evidence="1">
    <location>
        <begin position="239"/>
        <end position="255"/>
    </location>
</feature>
<accession>A0A5E4NJE8</accession>
<proteinExistence type="predicted"/>
<dbReference type="Proteomes" id="UP000325440">
    <property type="component" value="Unassembled WGS sequence"/>
</dbReference>
<sequence>MLWLSQAAHSFGSFAPSPPAAPTSTPLYFQDDYKLYVIIITIVPASPNVVIIIPPCVCARSGRHSRLVGPVQSASRATAGTSCTAVISRIIIVILHLCARRFLFDGVYAVLTRENFNGKYLYAHSAIGQCTTATNIIVSRHDKIILIIHPRAESIKMDQQCAVTTTATATDETLFEYKGGLADDLKFLAAIPEVCDVTFLVGEMREPVCAVKAILAARSRVFYKMLYNTNGKQLQNQQLSIGGSSSSKRSGGLIKQLSGATSGSPNSQQQNRLRMLLKRSSEPLLIFQQNHQQQYQSRQLQKSPPNIRNSVKNTSNKTMTGPGPNAPMTTWSKYKRGSAVGTTSTINNATCSVTSPTVIVIEEFDADVFRQLVEYVHTGCVTLQPRTLLGVLNAADYYGLDELRAACTGFADTGGGITVDTACALLASAERYIHYKCTKSLVQKVLEFVDVNGGRVLTLGSFTLLPQHVVRLILSRDELRADELTKFQAALMWAKKWAADACDQNNPDSEEADWRSMFREHFAPIIQYHKIAARVILDEIMPLGVVPDRDLLSALAYQADPNSVRLDTMTAAGDRDLLRCGRRRTRSMSVQSGGAGGDDNSDVQSGNHQVVSVAAGPSVASIGSSVGQASATPTLSSGGSGGSADVTGSHQRPPPPRRRRRTWSSAHAHQAPAHRHQHHHHYHPLNRHNRSSDSTTACSCCTSDDDSADDMTSS</sequence>
<keyword evidence="2" id="KW-0812">Transmembrane</keyword>
<dbReference type="CDD" id="cd18507">
    <property type="entry name" value="BACK_GPRS_like"/>
    <property type="match status" value="1"/>
</dbReference>
<name>A0A5E4NJE8_9HEMI</name>
<keyword evidence="2" id="KW-0472">Membrane</keyword>
<feature type="region of interest" description="Disordered" evidence="1">
    <location>
        <begin position="577"/>
        <end position="605"/>
    </location>
</feature>
<dbReference type="Pfam" id="PF00651">
    <property type="entry name" value="BTB"/>
    <property type="match status" value="2"/>
</dbReference>